<dbReference type="GO" id="GO:0009313">
    <property type="term" value="P:oligosaccharide catabolic process"/>
    <property type="evidence" value="ECO:0007669"/>
    <property type="project" value="TreeGrafter"/>
</dbReference>
<dbReference type="InterPro" id="IPR013780">
    <property type="entry name" value="Glyco_hydro_b"/>
</dbReference>
<evidence type="ECO:0000259" key="3">
    <source>
        <dbReference type="Pfam" id="PF17677"/>
    </source>
</evidence>
<dbReference type="SUPFAM" id="SSF88713">
    <property type="entry name" value="Glycoside hydrolase/deacetylase"/>
    <property type="match status" value="1"/>
</dbReference>
<dbReference type="EMBL" id="QMFB01000039">
    <property type="protein sequence ID" value="RAV11113.1"/>
    <property type="molecule type" value="Genomic_DNA"/>
</dbReference>
<dbReference type="Pfam" id="PF17677">
    <property type="entry name" value="Glyco_hydro38C2"/>
    <property type="match status" value="1"/>
</dbReference>
<dbReference type="GO" id="GO:0004559">
    <property type="term" value="F:alpha-mannosidase activity"/>
    <property type="evidence" value="ECO:0007669"/>
    <property type="project" value="InterPro"/>
</dbReference>
<name>A0A329LX92_9BACL</name>
<feature type="domain" description="Glycosyl hydrolase family 38 C-terminal" evidence="2">
    <location>
        <begin position="510"/>
        <end position="719"/>
    </location>
</feature>
<dbReference type="GO" id="GO:0030246">
    <property type="term" value="F:carbohydrate binding"/>
    <property type="evidence" value="ECO:0007669"/>
    <property type="project" value="InterPro"/>
</dbReference>
<dbReference type="RefSeq" id="WP_113036012.1">
    <property type="nucleotide sequence ID" value="NZ_QMFB01000039.1"/>
</dbReference>
<dbReference type="InterPro" id="IPR041147">
    <property type="entry name" value="GH38_C"/>
</dbReference>
<dbReference type="Gene3D" id="2.60.40.1180">
    <property type="entry name" value="Golgi alpha-mannosidase II"/>
    <property type="match status" value="1"/>
</dbReference>
<dbReference type="Pfam" id="PF07748">
    <property type="entry name" value="Glyco_hydro_38C"/>
    <property type="match status" value="1"/>
</dbReference>
<dbReference type="InterPro" id="IPR011682">
    <property type="entry name" value="Glyco_hydro_38_C"/>
</dbReference>
<feature type="domain" description="Glycosyl hydrolases family 38 C-terminal" evidence="3">
    <location>
        <begin position="799"/>
        <end position="873"/>
    </location>
</feature>
<accession>A0A329LX92</accession>
<comment type="caution">
    <text evidence="4">The sequence shown here is derived from an EMBL/GenBank/DDBJ whole genome shotgun (WGS) entry which is preliminary data.</text>
</comment>
<dbReference type="Gene3D" id="2.70.98.30">
    <property type="entry name" value="Golgi alpha-mannosidase II, domain 4"/>
    <property type="match status" value="1"/>
</dbReference>
<gene>
    <name evidence="4" type="ORF">DQG23_36700</name>
</gene>
<feature type="domain" description="Glycoside hydrolase family 38 N-terminal" evidence="1">
    <location>
        <begin position="14"/>
        <end position="283"/>
    </location>
</feature>
<dbReference type="InterPro" id="IPR011330">
    <property type="entry name" value="Glyco_hydro/deAcase_b/a-brl"/>
</dbReference>
<dbReference type="Proteomes" id="UP000250369">
    <property type="component" value="Unassembled WGS sequence"/>
</dbReference>
<dbReference type="PANTHER" id="PTHR46017:SF1">
    <property type="entry name" value="ALPHA-MANNOSIDASE 2C1"/>
    <property type="match status" value="1"/>
</dbReference>
<dbReference type="AlphaFoldDB" id="A0A329LX92"/>
<evidence type="ECO:0000313" key="4">
    <source>
        <dbReference type="EMBL" id="RAV11113.1"/>
    </source>
</evidence>
<proteinExistence type="predicted"/>
<organism evidence="4 5">
    <name type="scientific">Paenibacillus contaminans</name>
    <dbReference type="NCBI Taxonomy" id="450362"/>
    <lineage>
        <taxon>Bacteria</taxon>
        <taxon>Bacillati</taxon>
        <taxon>Bacillota</taxon>
        <taxon>Bacilli</taxon>
        <taxon>Bacillales</taxon>
        <taxon>Paenibacillaceae</taxon>
        <taxon>Paenibacillus</taxon>
    </lineage>
</organism>
<sequence length="877" mass="99528">MANSALDFRGVKEIHIMPYSHHDFAWTNTREWHIRRYLQSFGDMLDIMRENKEFTWMIDNVAHSLSPFIRHCPEKIEEMKRRVQEGRIYIANGGASLVRSTYVGEETFIRNMVEGKRFFQKLFGIESIDFYYNADVGCGHSQLPQILQLGGHRYYRFQRPEQALDYKKVPRQFHWEGLDGTRIVVSRGTYGGFMDGRFTNKDFAAEWEEAKREFYDLELVDKIDPLLQADIVWLNYGCDDYLPLRNLYDEPINILGFVEEWNKREDVKLIFSNPGAYFDRLRTDALPVFTGVLDPCELSYNAPFRGSHSMWRMRGELDRLIVRAESLAAFAALTGTEYPYRQLESLWSRLFEITGHAIEFVYRDDFNELYSIASGAKSEAGALVKRLSEDIAGKLQTAEGSQYAACNVLNWDRKEIVKLHITSSYGLGGFDLLDSAGNKLDYQIVNLCSGDKRYSNCEYNEVDVVAELNVPAMGYTSVRAVRNGGLLEEKVKADYIAPLNRPSAPDRVVLNNGVLELVLKKGRIAEIKEAATGRTIRSDRPNAANGLKFVQTPSSAYWVSFWETTAEFGMEPEKWELVENGPLRWVYRVSGTVGASGFSQDIVLNKSERAVSFDLTLDAAGDEGYFAVDFPAEPDTYLYADIPFGVEARELAGEGYGNIPGSTINYNEFERAQKGQFYARSWALFQSGELPAAIVSENCSIYYTHDTENHAVSLILNRSMPLEVKQEGWLLQTHPNINGKGVHGYKFSMYFPEEKERFAEIARFSKGKAQPIETVVKYNGVSEYGLPLERSFVKSDCPNVVATAFYKENDKYVLRLYESEGQSSTVNIALSFPVHRACAADLLGNEAELAPVSYDKDSGVISLSVKPWQIVTLQLEA</sequence>
<dbReference type="SUPFAM" id="SSF74650">
    <property type="entry name" value="Galactose mutarotase-like"/>
    <property type="match status" value="1"/>
</dbReference>
<evidence type="ECO:0008006" key="6">
    <source>
        <dbReference type="Google" id="ProtNLM"/>
    </source>
</evidence>
<dbReference type="InterPro" id="IPR027291">
    <property type="entry name" value="Glyco_hydro_38_N_sf"/>
</dbReference>
<dbReference type="Pfam" id="PF01074">
    <property type="entry name" value="Glyco_hydro_38N"/>
    <property type="match status" value="1"/>
</dbReference>
<protein>
    <recommendedName>
        <fullName evidence="6">Alpha-mannosidase</fullName>
    </recommendedName>
</protein>
<keyword evidence="5" id="KW-1185">Reference proteome</keyword>
<dbReference type="InterPro" id="IPR000602">
    <property type="entry name" value="Glyco_hydro_38_N"/>
</dbReference>
<evidence type="ECO:0000313" key="5">
    <source>
        <dbReference type="Proteomes" id="UP000250369"/>
    </source>
</evidence>
<dbReference type="OrthoDB" id="9772207at2"/>
<dbReference type="PANTHER" id="PTHR46017">
    <property type="entry name" value="ALPHA-MANNOSIDASE 2C1"/>
    <property type="match status" value="1"/>
</dbReference>
<evidence type="ECO:0000259" key="1">
    <source>
        <dbReference type="Pfam" id="PF01074"/>
    </source>
</evidence>
<dbReference type="Gene3D" id="3.20.110.10">
    <property type="entry name" value="Glycoside hydrolase 38, N terminal domain"/>
    <property type="match status" value="1"/>
</dbReference>
<evidence type="ECO:0000259" key="2">
    <source>
        <dbReference type="Pfam" id="PF07748"/>
    </source>
</evidence>
<dbReference type="GO" id="GO:0006013">
    <property type="term" value="P:mannose metabolic process"/>
    <property type="evidence" value="ECO:0007669"/>
    <property type="project" value="InterPro"/>
</dbReference>
<reference evidence="4 5" key="1">
    <citation type="journal article" date="2009" name="Int. J. Syst. Evol. Microbiol.">
        <title>Paenibacillus contaminans sp. nov., isolated from a contaminated laboratory plate.</title>
        <authorList>
            <person name="Chou J.H."/>
            <person name="Lee J.H."/>
            <person name="Lin M.C."/>
            <person name="Chang P.S."/>
            <person name="Arun A.B."/>
            <person name="Young C.C."/>
            <person name="Chen W.M."/>
        </authorList>
    </citation>
    <scope>NUCLEOTIDE SEQUENCE [LARGE SCALE GENOMIC DNA]</scope>
    <source>
        <strain evidence="4 5">CKOBP-6</strain>
    </source>
</reference>
<dbReference type="InterPro" id="IPR011013">
    <property type="entry name" value="Gal_mutarotase_sf_dom"/>
</dbReference>